<sequence length="467" mass="51390">MKASVFSLQEVVAVARIHPFYAAHIRYPPDAKAIQSALDSAAQEKSAPELHLVPLTTKKVLYKTIAQLMADTSPENTYRQGSYLSITGGGSGGTPMLFATDAIENRMQRARTGEFIRACGLVEAGDWVLTTHVSGHFYRSLDLTLEILENAGASVLGAGNHMEPADVTNALANYRVNVLSGDGSQVIKIVRHISTLAAEERQQIKLDKIIYTSEPLTPAQRAYITDVLGPVKVCSILGSSETGAWALRCPHLTGDHHEVSGATDFVFDSRTMLVEILDPSILDDADNVVGEGKALPDGSPGIIVQTSLQRLKNPLVRYVSGDIGSLHPLPELAGAGMRPTGELEHLRVLRLRGRDRRFSFKWYGSYFQFDNMEAFMQAEEWGILHWQAVLASLESSPQLTLEVRIILSSAAPKSRLIEAIETFFFVLPENRHLFQIKFLERVTELERSSTGGKVLNFIDKAHRELGS</sequence>
<dbReference type="AlphaFoldDB" id="A0AA39WBE7"/>
<keyword evidence="2" id="KW-1185">Reference proteome</keyword>
<dbReference type="Proteomes" id="UP001175000">
    <property type="component" value="Unassembled WGS sequence"/>
</dbReference>
<gene>
    <name evidence="1" type="ORF">B0T14DRAFT_465659</name>
</gene>
<dbReference type="EMBL" id="JAULSU010000007">
    <property type="protein sequence ID" value="KAK0612133.1"/>
    <property type="molecule type" value="Genomic_DNA"/>
</dbReference>
<proteinExistence type="predicted"/>
<name>A0AA39WBE7_9PEZI</name>
<dbReference type="PANTHER" id="PTHR43845:SF1">
    <property type="entry name" value="BLR5969 PROTEIN"/>
    <property type="match status" value="1"/>
</dbReference>
<dbReference type="InterPro" id="IPR042099">
    <property type="entry name" value="ANL_N_sf"/>
</dbReference>
<dbReference type="PANTHER" id="PTHR43845">
    <property type="entry name" value="BLR5969 PROTEIN"/>
    <property type="match status" value="1"/>
</dbReference>
<evidence type="ECO:0000313" key="1">
    <source>
        <dbReference type="EMBL" id="KAK0612133.1"/>
    </source>
</evidence>
<evidence type="ECO:0000313" key="2">
    <source>
        <dbReference type="Proteomes" id="UP001175000"/>
    </source>
</evidence>
<dbReference type="SUPFAM" id="SSF56801">
    <property type="entry name" value="Acetyl-CoA synthetase-like"/>
    <property type="match status" value="1"/>
</dbReference>
<protein>
    <submittedName>
        <fullName evidence="1">Uncharacterized protein</fullName>
    </submittedName>
</protein>
<dbReference type="Gene3D" id="3.40.50.12780">
    <property type="entry name" value="N-terminal domain of ligase-like"/>
    <property type="match status" value="1"/>
</dbReference>
<comment type="caution">
    <text evidence="1">The sequence shown here is derived from an EMBL/GenBank/DDBJ whole genome shotgun (WGS) entry which is preliminary data.</text>
</comment>
<organism evidence="1 2">
    <name type="scientific">Immersiella caudata</name>
    <dbReference type="NCBI Taxonomy" id="314043"/>
    <lineage>
        <taxon>Eukaryota</taxon>
        <taxon>Fungi</taxon>
        <taxon>Dikarya</taxon>
        <taxon>Ascomycota</taxon>
        <taxon>Pezizomycotina</taxon>
        <taxon>Sordariomycetes</taxon>
        <taxon>Sordariomycetidae</taxon>
        <taxon>Sordariales</taxon>
        <taxon>Lasiosphaeriaceae</taxon>
        <taxon>Immersiella</taxon>
    </lineage>
</organism>
<reference evidence="1" key="1">
    <citation type="submission" date="2023-06" db="EMBL/GenBank/DDBJ databases">
        <title>Genome-scale phylogeny and comparative genomics of the fungal order Sordariales.</title>
        <authorList>
            <consortium name="Lawrence Berkeley National Laboratory"/>
            <person name="Hensen N."/>
            <person name="Bonometti L."/>
            <person name="Westerberg I."/>
            <person name="Brannstrom I.O."/>
            <person name="Guillou S."/>
            <person name="Cros-Aarteil S."/>
            <person name="Calhoun S."/>
            <person name="Haridas S."/>
            <person name="Kuo A."/>
            <person name="Mondo S."/>
            <person name="Pangilinan J."/>
            <person name="Riley R."/>
            <person name="Labutti K."/>
            <person name="Andreopoulos B."/>
            <person name="Lipzen A."/>
            <person name="Chen C."/>
            <person name="Yanf M."/>
            <person name="Daum C."/>
            <person name="Ng V."/>
            <person name="Clum A."/>
            <person name="Steindorff A."/>
            <person name="Ohm R."/>
            <person name="Martin F."/>
            <person name="Silar P."/>
            <person name="Natvig D."/>
            <person name="Lalanne C."/>
            <person name="Gautier V."/>
            <person name="Ament-Velasquez S.L."/>
            <person name="Kruys A."/>
            <person name="Hutchinson M.I."/>
            <person name="Powell A.J."/>
            <person name="Barry K."/>
            <person name="Miller A.N."/>
            <person name="Grigoriev I.V."/>
            <person name="Debuchy R."/>
            <person name="Gladieux P."/>
            <person name="Thoren M.H."/>
            <person name="Johannesson H."/>
        </authorList>
    </citation>
    <scope>NUCLEOTIDE SEQUENCE</scope>
    <source>
        <strain evidence="1">CBS 606.72</strain>
    </source>
</reference>
<accession>A0AA39WBE7</accession>